<dbReference type="GO" id="GO:0003824">
    <property type="term" value="F:catalytic activity"/>
    <property type="evidence" value="ECO:0007669"/>
    <property type="project" value="InterPro"/>
</dbReference>
<accession>A0A328FFA1</accession>
<dbReference type="AlphaFoldDB" id="A0A328FFA1"/>
<dbReference type="Proteomes" id="UP000293902">
    <property type="component" value="Chromosome"/>
</dbReference>
<dbReference type="InterPro" id="IPR013785">
    <property type="entry name" value="Aldolase_TIM"/>
</dbReference>
<dbReference type="OrthoDB" id="7021155at2"/>
<reference evidence="8 9" key="1">
    <citation type="submission" date="2018-06" db="EMBL/GenBank/DDBJ databases">
        <title>Complete Genome Sequence of Desulfobacter hydrogenophilus (DSM3380).</title>
        <authorList>
            <person name="Marietou A."/>
            <person name="Schreiber L."/>
            <person name="Marshall I."/>
            <person name="Jorgensen B."/>
        </authorList>
    </citation>
    <scope>NUCLEOTIDE SEQUENCE [LARGE SCALE GENOMIC DNA]</scope>
    <source>
        <strain evidence="8 9">DSM 3380</strain>
    </source>
</reference>
<keyword evidence="3" id="KW-0479">Metal-binding</keyword>
<evidence type="ECO:0000313" key="7">
    <source>
        <dbReference type="EMBL" id="QBH14212.1"/>
    </source>
</evidence>
<dbReference type="Proteomes" id="UP000248798">
    <property type="component" value="Unassembled WGS sequence"/>
</dbReference>
<comment type="cofactor">
    <cofactor evidence="1">
        <name>[4Fe-4S] cluster</name>
        <dbReference type="ChEBI" id="CHEBI:49883"/>
    </cofactor>
</comment>
<keyword evidence="10" id="KW-1185">Reference proteome</keyword>
<keyword evidence="5" id="KW-0411">Iron-sulfur</keyword>
<name>A0A328FFA1_9BACT</name>
<dbReference type="Gene3D" id="3.20.20.70">
    <property type="entry name" value="Aldolase class I"/>
    <property type="match status" value="1"/>
</dbReference>
<dbReference type="InterPro" id="IPR050377">
    <property type="entry name" value="Radical_SAM_PqqE_MftC-like"/>
</dbReference>
<evidence type="ECO:0000256" key="5">
    <source>
        <dbReference type="ARBA" id="ARBA00023014"/>
    </source>
</evidence>
<evidence type="ECO:0000256" key="2">
    <source>
        <dbReference type="ARBA" id="ARBA00022691"/>
    </source>
</evidence>
<reference evidence="7 10" key="2">
    <citation type="submission" date="2019-02" db="EMBL/GenBank/DDBJ databases">
        <title>Complete genome sequence of Desulfobacter hydrogenophilus AcRS1.</title>
        <authorList>
            <person name="Marietou A."/>
            <person name="Lund M.B."/>
            <person name="Marshall I.P.G."/>
            <person name="Schreiber L."/>
            <person name="Jorgensen B."/>
        </authorList>
    </citation>
    <scope>NUCLEOTIDE SEQUENCE [LARGE SCALE GENOMIC DNA]</scope>
    <source>
        <strain evidence="7 10">AcRS1</strain>
    </source>
</reference>
<dbReference type="EMBL" id="QLNI01000010">
    <property type="protein sequence ID" value="RAM02856.1"/>
    <property type="molecule type" value="Genomic_DNA"/>
</dbReference>
<dbReference type="SFLD" id="SFLDS00029">
    <property type="entry name" value="Radical_SAM"/>
    <property type="match status" value="1"/>
</dbReference>
<feature type="domain" description="Radical SAM core" evidence="6">
    <location>
        <begin position="27"/>
        <end position="177"/>
    </location>
</feature>
<evidence type="ECO:0000313" key="8">
    <source>
        <dbReference type="EMBL" id="RAM02856.1"/>
    </source>
</evidence>
<keyword evidence="4" id="KW-0408">Iron</keyword>
<proteinExistence type="predicted"/>
<dbReference type="GO" id="GO:0046872">
    <property type="term" value="F:metal ion binding"/>
    <property type="evidence" value="ECO:0007669"/>
    <property type="project" value="UniProtKB-KW"/>
</dbReference>
<evidence type="ECO:0000256" key="4">
    <source>
        <dbReference type="ARBA" id="ARBA00023004"/>
    </source>
</evidence>
<evidence type="ECO:0000256" key="3">
    <source>
        <dbReference type="ARBA" id="ARBA00022723"/>
    </source>
</evidence>
<dbReference type="Pfam" id="PF04055">
    <property type="entry name" value="Radical_SAM"/>
    <property type="match status" value="1"/>
</dbReference>
<dbReference type="SFLD" id="SFLDG01067">
    <property type="entry name" value="SPASM/twitch_domain_containing"/>
    <property type="match status" value="1"/>
</dbReference>
<evidence type="ECO:0000313" key="10">
    <source>
        <dbReference type="Proteomes" id="UP000293902"/>
    </source>
</evidence>
<evidence type="ECO:0000259" key="6">
    <source>
        <dbReference type="Pfam" id="PF04055"/>
    </source>
</evidence>
<dbReference type="EMBL" id="CP036313">
    <property type="protein sequence ID" value="QBH14212.1"/>
    <property type="molecule type" value="Genomic_DNA"/>
</dbReference>
<sequence>MIMPPIQSGLKTAARMLKGRMPGQLVIQITDRCNATCPQCGMRKTNIFNRTRLSNDQLKEIIDAAGKKGFQAISFTGGEPMLLRKDLPELIRHAGKAGIPYIRTGSNGFFFADHDKPGFKDKVKAIADELANTPLRNFWISLDSSVPQIHEQMRGFNGVARGMEKALPIFHDAGIFPSVNLGLNRNVTQITRALASPTLKDITAPEASPFYQAFAQGFADFYRKVINMGFTIANACYPMSMEDSADKADLDAVYAAASADRVVCFTDTEKALLFKALSDTIPKFRSQIRIFSPLAGLHTLYNVYSGKNADTPYGCRGGIDFFYLNCTDGNTYPCGYRGADNLGPFPNLNVKAINPKGYCLACDWECFRDPTELGGPFMEALSAPWHLAARMAKDPKYGGHWLKDLQYYKACDFFDGRRPPRQTALNRF</sequence>
<dbReference type="GO" id="GO:0051536">
    <property type="term" value="F:iron-sulfur cluster binding"/>
    <property type="evidence" value="ECO:0007669"/>
    <property type="project" value="UniProtKB-KW"/>
</dbReference>
<dbReference type="CDD" id="cd01335">
    <property type="entry name" value="Radical_SAM"/>
    <property type="match status" value="1"/>
</dbReference>
<dbReference type="InterPro" id="IPR007197">
    <property type="entry name" value="rSAM"/>
</dbReference>
<keyword evidence="2" id="KW-0949">S-adenosyl-L-methionine</keyword>
<evidence type="ECO:0000313" key="9">
    <source>
        <dbReference type="Proteomes" id="UP000248798"/>
    </source>
</evidence>
<protein>
    <submittedName>
        <fullName evidence="8">Radical SAM protein</fullName>
    </submittedName>
</protein>
<dbReference type="InterPro" id="IPR058240">
    <property type="entry name" value="rSAM_sf"/>
</dbReference>
<dbReference type="PANTHER" id="PTHR11228:SF7">
    <property type="entry name" value="PQQA PEPTIDE CYCLASE"/>
    <property type="match status" value="1"/>
</dbReference>
<gene>
    <name evidence="8" type="ORF">DO021_06455</name>
    <name evidence="7" type="ORF">EYB58_15600</name>
</gene>
<dbReference type="PANTHER" id="PTHR11228">
    <property type="entry name" value="RADICAL SAM DOMAIN PROTEIN"/>
    <property type="match status" value="1"/>
</dbReference>
<evidence type="ECO:0000256" key="1">
    <source>
        <dbReference type="ARBA" id="ARBA00001966"/>
    </source>
</evidence>
<organism evidence="8 9">
    <name type="scientific">Desulfobacter hydrogenophilus</name>
    <dbReference type="NCBI Taxonomy" id="2291"/>
    <lineage>
        <taxon>Bacteria</taxon>
        <taxon>Pseudomonadati</taxon>
        <taxon>Thermodesulfobacteriota</taxon>
        <taxon>Desulfobacteria</taxon>
        <taxon>Desulfobacterales</taxon>
        <taxon>Desulfobacteraceae</taxon>
        <taxon>Desulfobacter</taxon>
    </lineage>
</organism>
<dbReference type="SUPFAM" id="SSF102114">
    <property type="entry name" value="Radical SAM enzymes"/>
    <property type="match status" value="1"/>
</dbReference>